<accession>A0A409X3S5</accession>
<proteinExistence type="predicted"/>
<dbReference type="Proteomes" id="UP000283269">
    <property type="component" value="Unassembled WGS sequence"/>
</dbReference>
<evidence type="ECO:0000256" key="1">
    <source>
        <dbReference type="SAM" id="MobiDB-lite"/>
    </source>
</evidence>
<dbReference type="AlphaFoldDB" id="A0A409X3S5"/>
<organism evidence="2 3">
    <name type="scientific">Psilocybe cyanescens</name>
    <dbReference type="NCBI Taxonomy" id="93625"/>
    <lineage>
        <taxon>Eukaryota</taxon>
        <taxon>Fungi</taxon>
        <taxon>Dikarya</taxon>
        <taxon>Basidiomycota</taxon>
        <taxon>Agaricomycotina</taxon>
        <taxon>Agaricomycetes</taxon>
        <taxon>Agaricomycetidae</taxon>
        <taxon>Agaricales</taxon>
        <taxon>Agaricineae</taxon>
        <taxon>Strophariaceae</taxon>
        <taxon>Psilocybe</taxon>
    </lineage>
</organism>
<name>A0A409X3S5_PSICY</name>
<dbReference type="EMBL" id="NHYD01002722">
    <property type="protein sequence ID" value="PPQ85390.1"/>
    <property type="molecule type" value="Genomic_DNA"/>
</dbReference>
<keyword evidence="3" id="KW-1185">Reference proteome</keyword>
<reference evidence="2 3" key="1">
    <citation type="journal article" date="2018" name="Evol. Lett.">
        <title>Horizontal gene cluster transfer increased hallucinogenic mushroom diversity.</title>
        <authorList>
            <person name="Reynolds H.T."/>
            <person name="Vijayakumar V."/>
            <person name="Gluck-Thaler E."/>
            <person name="Korotkin H.B."/>
            <person name="Matheny P.B."/>
            <person name="Slot J.C."/>
        </authorList>
    </citation>
    <scope>NUCLEOTIDE SEQUENCE [LARGE SCALE GENOMIC DNA]</scope>
    <source>
        <strain evidence="2 3">2631</strain>
    </source>
</reference>
<evidence type="ECO:0000313" key="3">
    <source>
        <dbReference type="Proteomes" id="UP000283269"/>
    </source>
</evidence>
<gene>
    <name evidence="2" type="ORF">CVT25_006421</name>
</gene>
<feature type="region of interest" description="Disordered" evidence="1">
    <location>
        <begin position="57"/>
        <end position="85"/>
    </location>
</feature>
<evidence type="ECO:0000313" key="2">
    <source>
        <dbReference type="EMBL" id="PPQ85390.1"/>
    </source>
</evidence>
<protein>
    <submittedName>
        <fullName evidence="2">Uncharacterized protein</fullName>
    </submittedName>
</protein>
<feature type="non-terminal residue" evidence="2">
    <location>
        <position position="1"/>
    </location>
</feature>
<comment type="caution">
    <text evidence="2">The sequence shown here is derived from an EMBL/GenBank/DDBJ whole genome shotgun (WGS) entry which is preliminary data.</text>
</comment>
<sequence length="121" mass="13476">SVQPKKYDLKTENKAKTLSLQCIWTGTDDAILVEIIHFIITKSNLIAVTKRDHAPETVGVRPDQMQAPSELGPARLGPTELASRTGPKYGHNCPFFPITRRFTDEENQCQDNVGSSYYLGV</sequence>
<dbReference type="InParanoid" id="A0A409X3S5"/>